<proteinExistence type="inferred from homology"/>
<dbReference type="VEuPathDB" id="FungiDB:BO71DRAFT_394050"/>
<name>A0A319DQ34_9EURO</name>
<dbReference type="Pfam" id="PF11807">
    <property type="entry name" value="UstYa"/>
    <property type="match status" value="1"/>
</dbReference>
<organism evidence="2 3">
    <name type="scientific">Aspergillus ellipticus CBS 707.79</name>
    <dbReference type="NCBI Taxonomy" id="1448320"/>
    <lineage>
        <taxon>Eukaryota</taxon>
        <taxon>Fungi</taxon>
        <taxon>Dikarya</taxon>
        <taxon>Ascomycota</taxon>
        <taxon>Pezizomycotina</taxon>
        <taxon>Eurotiomycetes</taxon>
        <taxon>Eurotiomycetidae</taxon>
        <taxon>Eurotiales</taxon>
        <taxon>Aspergillaceae</taxon>
        <taxon>Aspergillus</taxon>
        <taxon>Aspergillus subgen. Circumdati</taxon>
    </lineage>
</organism>
<dbReference type="GO" id="GO:0043386">
    <property type="term" value="P:mycotoxin biosynthetic process"/>
    <property type="evidence" value="ECO:0007669"/>
    <property type="project" value="InterPro"/>
</dbReference>
<accession>A0A319DQ34</accession>
<reference evidence="2 3" key="1">
    <citation type="submission" date="2018-02" db="EMBL/GenBank/DDBJ databases">
        <title>The genomes of Aspergillus section Nigri reveals drivers in fungal speciation.</title>
        <authorList>
            <consortium name="DOE Joint Genome Institute"/>
            <person name="Vesth T.C."/>
            <person name="Nybo J."/>
            <person name="Theobald S."/>
            <person name="Brandl J."/>
            <person name="Frisvad J.C."/>
            <person name="Nielsen K.F."/>
            <person name="Lyhne E.K."/>
            <person name="Kogle M.E."/>
            <person name="Kuo A."/>
            <person name="Riley R."/>
            <person name="Clum A."/>
            <person name="Nolan M."/>
            <person name="Lipzen A."/>
            <person name="Salamov A."/>
            <person name="Henrissat B."/>
            <person name="Wiebenga A."/>
            <person name="De vries R.P."/>
            <person name="Grigoriev I.V."/>
            <person name="Mortensen U.H."/>
            <person name="Andersen M.R."/>
            <person name="Baker S.E."/>
        </authorList>
    </citation>
    <scope>NUCLEOTIDE SEQUENCE [LARGE SCALE GENOMIC DNA]</scope>
    <source>
        <strain evidence="2 3">CBS 707.79</strain>
    </source>
</reference>
<protein>
    <recommendedName>
        <fullName evidence="4">Tat pathway signal sequence</fullName>
    </recommendedName>
</protein>
<sequence length="220" mass="25589">MHIPVSNVRRNGSLVLGSSPSIYRQDPSPEVDAAWLHIANINPIAMTEDEVRSNGFDPNVIAEWPEEYGFGPGAYIGRLDVFHELHCLDVLRREVHYDHYYPQWPKSEGGAPEDHKVHISHCIYNLLQNIMCTASTDPFVHYWVDVNEEPYPDFSINRQCRDFESVLNWQIENSVPMRDYRDIIHRPEGVKTRIMSDEYKQMIGWFEKNGITSSSHHHDD</sequence>
<dbReference type="STRING" id="1448320.A0A319DQ34"/>
<evidence type="ECO:0000313" key="2">
    <source>
        <dbReference type="EMBL" id="PYH99569.1"/>
    </source>
</evidence>
<dbReference type="InterPro" id="IPR021765">
    <property type="entry name" value="UstYa-like"/>
</dbReference>
<evidence type="ECO:0000256" key="1">
    <source>
        <dbReference type="ARBA" id="ARBA00035112"/>
    </source>
</evidence>
<dbReference type="Proteomes" id="UP000247810">
    <property type="component" value="Unassembled WGS sequence"/>
</dbReference>
<keyword evidence="3" id="KW-1185">Reference proteome</keyword>
<dbReference type="EMBL" id="KZ825800">
    <property type="protein sequence ID" value="PYH99569.1"/>
    <property type="molecule type" value="Genomic_DNA"/>
</dbReference>
<comment type="similarity">
    <text evidence="1">Belongs to the ustYa family.</text>
</comment>
<evidence type="ECO:0000313" key="3">
    <source>
        <dbReference type="Proteomes" id="UP000247810"/>
    </source>
</evidence>
<dbReference type="AlphaFoldDB" id="A0A319DQ34"/>
<dbReference type="OrthoDB" id="3687641at2759"/>
<evidence type="ECO:0008006" key="4">
    <source>
        <dbReference type="Google" id="ProtNLM"/>
    </source>
</evidence>
<dbReference type="PANTHER" id="PTHR33365">
    <property type="entry name" value="YALI0B05434P"/>
    <property type="match status" value="1"/>
</dbReference>
<dbReference type="PANTHER" id="PTHR33365:SF14">
    <property type="entry name" value="TAT PATHWAY SIGNAL SEQUENCE"/>
    <property type="match status" value="1"/>
</dbReference>
<gene>
    <name evidence="2" type="ORF">BO71DRAFT_394050</name>
</gene>